<evidence type="ECO:0000256" key="9">
    <source>
        <dbReference type="ARBA" id="ARBA00022989"/>
    </source>
</evidence>
<keyword evidence="17" id="KW-0966">Cell projection</keyword>
<proteinExistence type="evidence at transcript level"/>
<dbReference type="PROSITE" id="PS50262">
    <property type="entry name" value="G_PROTEIN_RECEP_F1_2"/>
    <property type="match status" value="1"/>
</dbReference>
<feature type="transmembrane region" description="Helical" evidence="22">
    <location>
        <begin position="249"/>
        <end position="271"/>
    </location>
</feature>
<keyword evidence="9 22" id="KW-1133">Transmembrane helix</keyword>
<feature type="transmembrane region" description="Helical" evidence="22">
    <location>
        <begin position="197"/>
        <end position="216"/>
    </location>
</feature>
<name>A0A3Q9NJ81_RHIFI</name>
<reference evidence="25" key="2">
    <citation type="submission" date="2018-11" db="EMBL/GenBank/DDBJ databases">
        <authorList>
            <person name="Davies K.T.J."/>
            <person name="Yohe L.R."/>
            <person name="Davalos L.M."/>
            <person name="Rossiter S.J."/>
        </authorList>
    </citation>
    <scope>NUCLEOTIDE SEQUENCE</scope>
    <source>
        <strain evidence="25">PE135</strain>
    </source>
</reference>
<dbReference type="PRINTS" id="PR00238">
    <property type="entry name" value="OPSIN"/>
</dbReference>
<evidence type="ECO:0000256" key="23">
    <source>
        <dbReference type="SAM" id="MobiDB-lite"/>
    </source>
</evidence>
<evidence type="ECO:0000256" key="20">
    <source>
        <dbReference type="ARBA" id="ARBA00032716"/>
    </source>
</evidence>
<dbReference type="GO" id="GO:0007602">
    <property type="term" value="P:phototransduction"/>
    <property type="evidence" value="ECO:0007669"/>
    <property type="project" value="UniProtKB-KW"/>
</dbReference>
<organism evidence="25">
    <name type="scientific">Rhinophylla fischerae</name>
    <name type="common">Fischer's little fruit bat</name>
    <dbReference type="NCBI Taxonomy" id="138706"/>
    <lineage>
        <taxon>Eukaryota</taxon>
        <taxon>Metazoa</taxon>
        <taxon>Chordata</taxon>
        <taxon>Craniata</taxon>
        <taxon>Vertebrata</taxon>
        <taxon>Euteleostomi</taxon>
        <taxon>Mammalia</taxon>
        <taxon>Eutheria</taxon>
        <taxon>Laurasiatheria</taxon>
        <taxon>Chiroptera</taxon>
        <taxon>Yangochiroptera</taxon>
        <taxon>Phyllostomidae</taxon>
        <taxon>Carolliinae</taxon>
        <taxon>Rhinophylla</taxon>
    </lineage>
</organism>
<evidence type="ECO:0000256" key="1">
    <source>
        <dbReference type="ARBA" id="ARBA00004141"/>
    </source>
</evidence>
<evidence type="ECO:0000256" key="14">
    <source>
        <dbReference type="ARBA" id="ARBA00023170"/>
    </source>
</evidence>
<dbReference type="SUPFAM" id="SSF81321">
    <property type="entry name" value="Family A G protein-coupled receptor-like"/>
    <property type="match status" value="1"/>
</dbReference>
<evidence type="ECO:0000256" key="4">
    <source>
        <dbReference type="ARBA" id="ARBA00022543"/>
    </source>
</evidence>
<keyword evidence="11 22" id="KW-0297">G-protein coupled receptor</keyword>
<evidence type="ECO:0000256" key="7">
    <source>
        <dbReference type="ARBA" id="ARBA00022692"/>
    </source>
</evidence>
<evidence type="ECO:0000256" key="6">
    <source>
        <dbReference type="ARBA" id="ARBA00022606"/>
    </source>
</evidence>
<keyword evidence="6 22" id="KW-0716">Sensory transduction</keyword>
<dbReference type="PANTHER" id="PTHR24240">
    <property type="entry name" value="OPSIN"/>
    <property type="match status" value="1"/>
</dbReference>
<feature type="transmembrane region" description="Helical" evidence="22">
    <location>
        <begin position="36"/>
        <end position="58"/>
    </location>
</feature>
<evidence type="ECO:0000256" key="13">
    <source>
        <dbReference type="ARBA" id="ARBA00023157"/>
    </source>
</evidence>
<dbReference type="CDD" id="cd15076">
    <property type="entry name" value="7tmA_SWS1_opsin"/>
    <property type="match status" value="1"/>
</dbReference>
<keyword evidence="13" id="KW-1015">Disulfide bond</keyword>
<feature type="transmembrane region" description="Helical" evidence="22">
    <location>
        <begin position="148"/>
        <end position="168"/>
    </location>
</feature>
<keyword evidence="12 22" id="KW-0472">Membrane</keyword>
<protein>
    <recommendedName>
        <fullName evidence="3">Short-wave-sensitive opsin 1</fullName>
    </recommendedName>
    <alternativeName>
        <fullName evidence="20">Blue cone photoreceptor pigment</fullName>
    </alternativeName>
    <alternativeName>
        <fullName evidence="19">Blue-sensitive opsin</fullName>
    </alternativeName>
</protein>
<comment type="similarity">
    <text evidence="22">Belongs to the G-protein coupled receptor 1 family. Opsin subfamily.</text>
</comment>
<dbReference type="InterPro" id="IPR001521">
    <property type="entry name" value="Opsin_blue"/>
</dbReference>
<dbReference type="EMBL" id="MK209574">
    <property type="protein sequence ID" value="AZT82011.1"/>
    <property type="molecule type" value="mRNA"/>
</dbReference>
<evidence type="ECO:0000256" key="2">
    <source>
        <dbReference type="ARBA" id="ARBA00004504"/>
    </source>
</evidence>
<evidence type="ECO:0000256" key="18">
    <source>
        <dbReference type="ARBA" id="ARBA00023305"/>
    </source>
</evidence>
<evidence type="ECO:0000256" key="19">
    <source>
        <dbReference type="ARBA" id="ARBA00032405"/>
    </source>
</evidence>
<dbReference type="GO" id="GO:0016020">
    <property type="term" value="C:membrane"/>
    <property type="evidence" value="ECO:0007669"/>
    <property type="project" value="UniProtKB-SubCell"/>
</dbReference>
<keyword evidence="15" id="KW-0325">Glycoprotein</keyword>
<keyword evidence="5" id="KW-0597">Phosphoprotein</keyword>
<evidence type="ECO:0000256" key="5">
    <source>
        <dbReference type="ARBA" id="ARBA00022553"/>
    </source>
</evidence>
<evidence type="ECO:0000259" key="24">
    <source>
        <dbReference type="PROSITE" id="PS50262"/>
    </source>
</evidence>
<comment type="function">
    <text evidence="21">Visual pigments are the light-absorbing molecules that mediate vision. They consist of an apoprotein, opsin, covalently linked to cis-retinal. Required for the maintenance of cone outer segment organization in the ventral retina, but not essential for the maintenance of functioning cone photoreceptors. Involved in ensuring correct abundance and localization of retinal membrane proteins. May increase spectral sensitivity in dim light.</text>
</comment>
<evidence type="ECO:0000256" key="16">
    <source>
        <dbReference type="ARBA" id="ARBA00023224"/>
    </source>
</evidence>
<gene>
    <name evidence="25" type="primary">OPN1SW</name>
</gene>
<feature type="domain" description="G-protein coupled receptors family 1 profile" evidence="24">
    <location>
        <begin position="49"/>
        <end position="301"/>
    </location>
</feature>
<dbReference type="InterPro" id="IPR000276">
    <property type="entry name" value="GPCR_Rhodpsn"/>
</dbReference>
<keyword evidence="7 22" id="KW-0812">Transmembrane</keyword>
<dbReference type="AlphaFoldDB" id="A0A3Q9NJ81"/>
<keyword evidence="10 22" id="KW-0157">Chromophore</keyword>
<dbReference type="Pfam" id="PF00001">
    <property type="entry name" value="7tm_1"/>
    <property type="match status" value="1"/>
</dbReference>
<feature type="region of interest" description="Disordered" evidence="23">
    <location>
        <begin position="323"/>
        <end position="346"/>
    </location>
</feature>
<evidence type="ECO:0000256" key="3">
    <source>
        <dbReference type="ARBA" id="ARBA00015871"/>
    </source>
</evidence>
<dbReference type="InterPro" id="IPR050125">
    <property type="entry name" value="GPCR_opsins"/>
</dbReference>
<evidence type="ECO:0000313" key="25">
    <source>
        <dbReference type="EMBL" id="AZT82011.1"/>
    </source>
</evidence>
<dbReference type="Gene3D" id="1.20.1070.10">
    <property type="entry name" value="Rhodopsin 7-helix transmembrane proteins"/>
    <property type="match status" value="1"/>
</dbReference>
<dbReference type="GO" id="GO:0009881">
    <property type="term" value="F:photoreceptor activity"/>
    <property type="evidence" value="ECO:0007669"/>
    <property type="project" value="UniProtKB-KW"/>
</dbReference>
<dbReference type="PRINTS" id="PR00574">
    <property type="entry name" value="OPSINBLUE"/>
</dbReference>
<keyword evidence="14 22" id="KW-0675">Receptor</keyword>
<evidence type="ECO:0000256" key="11">
    <source>
        <dbReference type="ARBA" id="ARBA00023040"/>
    </source>
</evidence>
<dbReference type="InterPro" id="IPR017452">
    <property type="entry name" value="GPCR_Rhodpsn_7TM"/>
</dbReference>
<evidence type="ECO:0000256" key="21">
    <source>
        <dbReference type="ARBA" id="ARBA00045594"/>
    </source>
</evidence>
<accession>A0A3Q9NJ81</accession>
<feature type="compositionally biased region" description="Polar residues" evidence="23">
    <location>
        <begin position="327"/>
        <end position="346"/>
    </location>
</feature>
<evidence type="ECO:0000256" key="15">
    <source>
        <dbReference type="ARBA" id="ARBA00023180"/>
    </source>
</evidence>
<dbReference type="GO" id="GO:0004930">
    <property type="term" value="F:G protein-coupled receptor activity"/>
    <property type="evidence" value="ECO:0007669"/>
    <property type="project" value="UniProtKB-KW"/>
</dbReference>
<evidence type="ECO:0000256" key="12">
    <source>
        <dbReference type="ARBA" id="ARBA00023136"/>
    </source>
</evidence>
<feature type="transmembrane region" description="Helical" evidence="22">
    <location>
        <begin position="106"/>
        <end position="128"/>
    </location>
</feature>
<reference evidence="25" key="1">
    <citation type="journal article" date="2018" name="Elife">
        <title>Multifactorial processes underlie parallel opsin loss in neotropical bats.</title>
        <authorList>
            <person name="Sadier A."/>
            <person name="Davies K.T."/>
            <person name="Yohe L.R."/>
            <person name="Yun K."/>
            <person name="Donat P."/>
            <person name="Hedrick B.P."/>
            <person name="Dumont E.R."/>
            <person name="Davalos L.M."/>
            <person name="Rossiter S.J."/>
            <person name="Sears K.E."/>
        </authorList>
    </citation>
    <scope>NUCLEOTIDE SEQUENCE</scope>
    <source>
        <strain evidence="25">PE135</strain>
    </source>
</reference>
<feature type="transmembrane region" description="Helical" evidence="22">
    <location>
        <begin position="70"/>
        <end position="100"/>
    </location>
</feature>
<dbReference type="GO" id="GO:0001750">
    <property type="term" value="C:photoreceptor outer segment"/>
    <property type="evidence" value="ECO:0007669"/>
    <property type="project" value="UniProtKB-SubCell"/>
</dbReference>
<evidence type="ECO:0000256" key="8">
    <source>
        <dbReference type="ARBA" id="ARBA00022925"/>
    </source>
</evidence>
<dbReference type="GO" id="GO:0007601">
    <property type="term" value="P:visual perception"/>
    <property type="evidence" value="ECO:0007669"/>
    <property type="project" value="UniProtKB-KW"/>
</dbReference>
<keyword evidence="8 22" id="KW-0681">Retinal protein</keyword>
<keyword evidence="18" id="KW-0844">Vision</keyword>
<dbReference type="PRINTS" id="PR00237">
    <property type="entry name" value="GPCRRHODOPSN"/>
</dbReference>
<keyword evidence="4 22" id="KW-0600">Photoreceptor protein</keyword>
<evidence type="ECO:0000256" key="22">
    <source>
        <dbReference type="RuleBase" id="RU004951"/>
    </source>
</evidence>
<comment type="subcellular location">
    <subcellularLocation>
        <location evidence="2">Cell projection</location>
        <location evidence="2">Cilium</location>
        <location evidence="2">Photoreceptor outer segment</location>
    </subcellularLocation>
    <subcellularLocation>
        <location evidence="1 22">Membrane</location>
        <topology evidence="1 22">Multi-pass membrane protein</topology>
    </subcellularLocation>
</comment>
<evidence type="ECO:0000256" key="10">
    <source>
        <dbReference type="ARBA" id="ARBA00022991"/>
    </source>
</evidence>
<dbReference type="FunFam" id="1.20.1070.10:FF:000018">
    <property type="entry name" value="Rhodopsin"/>
    <property type="match status" value="1"/>
</dbReference>
<feature type="transmembrane region" description="Helical" evidence="22">
    <location>
        <begin position="283"/>
        <end position="304"/>
    </location>
</feature>
<dbReference type="PROSITE" id="PS00237">
    <property type="entry name" value="G_PROTEIN_RECEP_F1_1"/>
    <property type="match status" value="1"/>
</dbReference>
<evidence type="ECO:0000256" key="17">
    <source>
        <dbReference type="ARBA" id="ARBA00023273"/>
    </source>
</evidence>
<dbReference type="InterPro" id="IPR001760">
    <property type="entry name" value="Opsin"/>
</dbReference>
<keyword evidence="16 22" id="KW-0807">Transducer</keyword>
<sequence length="346" mass="38523">MSGEEEFYLFKNISSVGPWDGPQYHIAPVWAFHLQAAFMGFVFFAGTPLNATVLVATMRYKKLRQPLNYILVNVSLGGFLFCIFSVSTVFIASCQGYFIFGRHVCALEAFLGSAAGLVTGWSLAFLAFERYIVICKPFGSFRFSSRHALMVVLATWTIGIGVSIPPFFGWSRFIPEGLQCSCGPDWYTVGTRYHSEYYAWFLFIVCFLVPLSLICFSYSQLLGALRAVAAQQQESASTQKAEREVSRMVVVMVGSFCLCYVPYAALAMYMVNNPSHGLDFRLVTIPAFFTKSACVYNPIIYCFMNKQFRACIMEMVCGKTMTDESDASGSQRTEVSTLSSSQVGPS</sequence>